<dbReference type="GO" id="GO:0009055">
    <property type="term" value="F:electron transfer activity"/>
    <property type="evidence" value="ECO:0007669"/>
    <property type="project" value="InterPro"/>
</dbReference>
<protein>
    <submittedName>
        <fullName evidence="6">Cytochrome c</fullName>
    </submittedName>
</protein>
<dbReference type="AlphaFoldDB" id="A0A1M6LAN3"/>
<dbReference type="Pfam" id="PF00034">
    <property type="entry name" value="Cytochrom_C"/>
    <property type="match status" value="1"/>
</dbReference>
<dbReference type="GO" id="GO:0046872">
    <property type="term" value="F:metal ion binding"/>
    <property type="evidence" value="ECO:0007669"/>
    <property type="project" value="UniProtKB-KW"/>
</dbReference>
<dbReference type="EMBL" id="FRAA01000001">
    <property type="protein sequence ID" value="SHJ68223.1"/>
    <property type="molecule type" value="Genomic_DNA"/>
</dbReference>
<evidence type="ECO:0000259" key="5">
    <source>
        <dbReference type="PROSITE" id="PS51007"/>
    </source>
</evidence>
<dbReference type="InterPro" id="IPR009056">
    <property type="entry name" value="Cyt_c-like_dom"/>
</dbReference>
<dbReference type="InterPro" id="IPR051459">
    <property type="entry name" value="Cytochrome_c-type_DH"/>
</dbReference>
<name>A0A1M6LAN3_REIAG</name>
<organism evidence="6 7">
    <name type="scientific">Reichenbachiella agariperforans</name>
    <dbReference type="NCBI Taxonomy" id="156994"/>
    <lineage>
        <taxon>Bacteria</taxon>
        <taxon>Pseudomonadati</taxon>
        <taxon>Bacteroidota</taxon>
        <taxon>Cytophagia</taxon>
        <taxon>Cytophagales</taxon>
        <taxon>Reichenbachiellaceae</taxon>
        <taxon>Reichenbachiella</taxon>
    </lineage>
</organism>
<evidence type="ECO:0000256" key="4">
    <source>
        <dbReference type="PROSITE-ProRule" id="PRU00433"/>
    </source>
</evidence>
<gene>
    <name evidence="6" type="ORF">SAMN04488028_101889</name>
</gene>
<evidence type="ECO:0000256" key="1">
    <source>
        <dbReference type="ARBA" id="ARBA00022617"/>
    </source>
</evidence>
<feature type="domain" description="Cytochrome c" evidence="5">
    <location>
        <begin position="33"/>
        <end position="121"/>
    </location>
</feature>
<keyword evidence="2 4" id="KW-0479">Metal-binding</keyword>
<evidence type="ECO:0000256" key="3">
    <source>
        <dbReference type="ARBA" id="ARBA00023004"/>
    </source>
</evidence>
<sequence length="141" mass="15827">MKNLVKNSSFIICLGLFILSCSENRKEEIKLQQYTYQGSELYKAHCTNCHQADGSGLGKLIPPIDSTYLSTNLTQVICGIKYGLTGAMTIQNIHFDKDMPGNTRLTALEIAEIVTYIDQKWGKRRGIIRPKVVSKALRDCQ</sequence>
<dbReference type="PROSITE" id="PS51257">
    <property type="entry name" value="PROKAR_LIPOPROTEIN"/>
    <property type="match status" value="1"/>
</dbReference>
<dbReference type="PANTHER" id="PTHR35008">
    <property type="entry name" value="BLL4482 PROTEIN-RELATED"/>
    <property type="match status" value="1"/>
</dbReference>
<evidence type="ECO:0000313" key="6">
    <source>
        <dbReference type="EMBL" id="SHJ68223.1"/>
    </source>
</evidence>
<accession>A0A1M6LAN3</accession>
<evidence type="ECO:0000256" key="2">
    <source>
        <dbReference type="ARBA" id="ARBA00022723"/>
    </source>
</evidence>
<evidence type="ECO:0000313" key="7">
    <source>
        <dbReference type="Proteomes" id="UP000184474"/>
    </source>
</evidence>
<keyword evidence="3 4" id="KW-0408">Iron</keyword>
<dbReference type="RefSeq" id="WP_073119709.1">
    <property type="nucleotide sequence ID" value="NZ_FRAA01000001.1"/>
</dbReference>
<keyword evidence="7" id="KW-1185">Reference proteome</keyword>
<dbReference type="GO" id="GO:0020037">
    <property type="term" value="F:heme binding"/>
    <property type="evidence" value="ECO:0007669"/>
    <property type="project" value="InterPro"/>
</dbReference>
<dbReference type="PANTHER" id="PTHR35008:SF8">
    <property type="entry name" value="ALCOHOL DEHYDROGENASE CYTOCHROME C SUBUNIT"/>
    <property type="match status" value="1"/>
</dbReference>
<dbReference type="InterPro" id="IPR036909">
    <property type="entry name" value="Cyt_c-like_dom_sf"/>
</dbReference>
<proteinExistence type="predicted"/>
<keyword evidence="1 4" id="KW-0349">Heme</keyword>
<dbReference type="SUPFAM" id="SSF46626">
    <property type="entry name" value="Cytochrome c"/>
    <property type="match status" value="1"/>
</dbReference>
<dbReference type="STRING" id="156994.SAMN04488028_101889"/>
<dbReference type="Gene3D" id="1.10.760.10">
    <property type="entry name" value="Cytochrome c-like domain"/>
    <property type="match status" value="1"/>
</dbReference>
<reference evidence="7" key="1">
    <citation type="submission" date="2016-11" db="EMBL/GenBank/DDBJ databases">
        <authorList>
            <person name="Varghese N."/>
            <person name="Submissions S."/>
        </authorList>
    </citation>
    <scope>NUCLEOTIDE SEQUENCE [LARGE SCALE GENOMIC DNA]</scope>
    <source>
        <strain evidence="7">DSM 26134</strain>
    </source>
</reference>
<dbReference type="Proteomes" id="UP000184474">
    <property type="component" value="Unassembled WGS sequence"/>
</dbReference>
<dbReference type="PROSITE" id="PS51007">
    <property type="entry name" value="CYTC"/>
    <property type="match status" value="1"/>
</dbReference>